<dbReference type="InterPro" id="IPR031593">
    <property type="entry name" value="Porin_7"/>
</dbReference>
<evidence type="ECO:0000313" key="2">
    <source>
        <dbReference type="EMBL" id="WDE10786.1"/>
    </source>
</evidence>
<dbReference type="EMBL" id="CP059693">
    <property type="protein sequence ID" value="WDE10786.1"/>
    <property type="molecule type" value="Genomic_DNA"/>
</dbReference>
<feature type="signal peptide" evidence="1">
    <location>
        <begin position="1"/>
        <end position="24"/>
    </location>
</feature>
<accession>A0ABY7VB84</accession>
<dbReference type="Proteomes" id="UP001215231">
    <property type="component" value="Chromosome"/>
</dbReference>
<dbReference type="RefSeq" id="WP_274050850.1">
    <property type="nucleotide sequence ID" value="NZ_CP059693.1"/>
</dbReference>
<proteinExistence type="predicted"/>
<feature type="chain" id="PRO_5047234446" evidence="1">
    <location>
        <begin position="25"/>
        <end position="270"/>
    </location>
</feature>
<reference evidence="2 3" key="1">
    <citation type="journal article" date="2022" name="Mar. Drugs">
        <title>Bioassay-Guided Fractionation Leads to the Detection of Cholic Acid Generated by the Rare Thalassomonas sp.</title>
        <authorList>
            <person name="Pheiffer F."/>
            <person name="Schneider Y.K."/>
            <person name="Hansen E.H."/>
            <person name="Andersen J.H."/>
            <person name="Isaksson J."/>
            <person name="Busche T."/>
            <person name="R C."/>
            <person name="Kalinowski J."/>
            <person name="Zyl L.V."/>
            <person name="Trindade M."/>
        </authorList>
    </citation>
    <scope>NUCLEOTIDE SEQUENCE [LARGE SCALE GENOMIC DNA]</scope>
    <source>
        <strain evidence="2 3">A5K-61T</strain>
    </source>
</reference>
<dbReference type="Pfam" id="PF16956">
    <property type="entry name" value="Porin_7"/>
    <property type="match status" value="1"/>
</dbReference>
<keyword evidence="3" id="KW-1185">Reference proteome</keyword>
<keyword evidence="1" id="KW-0732">Signal</keyword>
<sequence>MKLLPIAALLLTGTSLLASTGVHAEDYQSFSSVSYSDLDNKHNDSDAFSLATRYYFDKKSTLGPLDEFEYINKTSNVFGSFVDTDTNKNFNLGGEAFIDKLLVGATYHYSDFDHGGNEDIYTLSLGYLVSDDFLIKAVKHDNDDEYLFSASYNHQINDSDYIGFTYSTDDDVDVQTLASKYFTDLGQGRYLTAEVSFSDYDDADNDLAGRVEYFFNSHTSVAGSYNDDEDYSVSAKHFFNKNYALSASYQSNTEDHIDYDLYTIDFTAQF</sequence>
<evidence type="ECO:0000256" key="1">
    <source>
        <dbReference type="SAM" id="SignalP"/>
    </source>
</evidence>
<gene>
    <name evidence="2" type="ORF">H3N35_21450</name>
</gene>
<evidence type="ECO:0000313" key="3">
    <source>
        <dbReference type="Proteomes" id="UP001215231"/>
    </source>
</evidence>
<organism evidence="2 3">
    <name type="scientific">Thalassomonas haliotis</name>
    <dbReference type="NCBI Taxonomy" id="485448"/>
    <lineage>
        <taxon>Bacteria</taxon>
        <taxon>Pseudomonadati</taxon>
        <taxon>Pseudomonadota</taxon>
        <taxon>Gammaproteobacteria</taxon>
        <taxon>Alteromonadales</taxon>
        <taxon>Colwelliaceae</taxon>
        <taxon>Thalassomonas</taxon>
    </lineage>
</organism>
<protein>
    <submittedName>
        <fullName evidence="2">Porin</fullName>
    </submittedName>
</protein>
<name>A0ABY7VB84_9GAMM</name>